<dbReference type="Gene3D" id="2.60.120.1140">
    <property type="entry name" value="Protein of unknown function DUF192"/>
    <property type="match status" value="1"/>
</dbReference>
<dbReference type="EMBL" id="JAUKWQ010000005">
    <property type="protein sequence ID" value="MDO1583849.1"/>
    <property type="molecule type" value="Genomic_DNA"/>
</dbReference>
<proteinExistence type="predicted"/>
<evidence type="ECO:0000313" key="1">
    <source>
        <dbReference type="EMBL" id="MDO1583849.1"/>
    </source>
</evidence>
<dbReference type="Pfam" id="PF02643">
    <property type="entry name" value="DUF192"/>
    <property type="match status" value="1"/>
</dbReference>
<dbReference type="PANTHER" id="PTHR37953">
    <property type="entry name" value="UPF0127 PROTEIN MJ1496"/>
    <property type="match status" value="1"/>
</dbReference>
<reference evidence="1" key="2">
    <citation type="submission" date="2023-07" db="EMBL/GenBank/DDBJ databases">
        <authorList>
            <person name="Sun H."/>
        </authorList>
    </citation>
    <scope>NUCLEOTIDE SEQUENCE</scope>
    <source>
        <strain evidence="1">05753</strain>
    </source>
</reference>
<keyword evidence="2" id="KW-1185">Reference proteome</keyword>
<gene>
    <name evidence="1" type="ORF">Q2T52_17330</name>
</gene>
<evidence type="ECO:0000313" key="2">
    <source>
        <dbReference type="Proteomes" id="UP001169006"/>
    </source>
</evidence>
<reference evidence="1" key="1">
    <citation type="journal article" date="2015" name="Int. J. Syst. Evol. Microbiol.">
        <title>Rhizobium oryzicola sp. nov., potential plant-growth-promoting endophytic bacteria isolated from rice roots.</title>
        <authorList>
            <person name="Zhang X.X."/>
            <person name="Gao J.S."/>
            <person name="Cao Y.H."/>
            <person name="Sheirdil R.A."/>
            <person name="Wang X.C."/>
            <person name="Zhang L."/>
        </authorList>
    </citation>
    <scope>NUCLEOTIDE SEQUENCE</scope>
    <source>
        <strain evidence="1">05753</strain>
    </source>
</reference>
<dbReference type="PANTHER" id="PTHR37953:SF1">
    <property type="entry name" value="UPF0127 PROTEIN MJ1496"/>
    <property type="match status" value="1"/>
</dbReference>
<dbReference type="Proteomes" id="UP001169006">
    <property type="component" value="Unassembled WGS sequence"/>
</dbReference>
<name>A0ABT8T0C9_9HYPH</name>
<comment type="caution">
    <text evidence="1">The sequence shown here is derived from an EMBL/GenBank/DDBJ whole genome shotgun (WGS) entry which is preliminary data.</text>
</comment>
<dbReference type="InterPro" id="IPR003795">
    <property type="entry name" value="DUF192"/>
</dbReference>
<dbReference type="InterPro" id="IPR038695">
    <property type="entry name" value="Saro_0823-like_sf"/>
</dbReference>
<organism evidence="1 2">
    <name type="scientific">Rhizobium oryzicola</name>
    <dbReference type="NCBI Taxonomy" id="1232668"/>
    <lineage>
        <taxon>Bacteria</taxon>
        <taxon>Pseudomonadati</taxon>
        <taxon>Pseudomonadota</taxon>
        <taxon>Alphaproteobacteria</taxon>
        <taxon>Hyphomicrobiales</taxon>
        <taxon>Rhizobiaceae</taxon>
        <taxon>Rhizobium/Agrobacterium group</taxon>
        <taxon>Rhizobium</taxon>
    </lineage>
</organism>
<accession>A0ABT8T0C9</accession>
<sequence>MRIIVAIIKTFMLFAALVWMQLPASAEVRFAKEPLSIVTTAGVKHQFDVELALNDEQRELGLMKRTALGADQGMLFDFGGSRDVSMWMRNTLIPLDMLFINANGVISHIHANAKPESDDIISSNGKVAYVLELSGGEAARRGIAIGDHVLSHQIGNLK</sequence>
<protein>
    <submittedName>
        <fullName evidence="1">DUF192 domain-containing protein</fullName>
    </submittedName>
</protein>
<dbReference type="RefSeq" id="WP_302078054.1">
    <property type="nucleotide sequence ID" value="NZ_JAUKWQ010000005.1"/>
</dbReference>